<keyword evidence="1" id="KW-1133">Transmembrane helix</keyword>
<feature type="transmembrane region" description="Helical" evidence="1">
    <location>
        <begin position="35"/>
        <end position="55"/>
    </location>
</feature>
<keyword evidence="3" id="KW-1185">Reference proteome</keyword>
<comment type="caution">
    <text evidence="2">The sequence shown here is derived from an EMBL/GenBank/DDBJ whole genome shotgun (WGS) entry which is preliminary data.</text>
</comment>
<proteinExistence type="predicted"/>
<dbReference type="RefSeq" id="WP_094789729.1">
    <property type="nucleotide sequence ID" value="NZ_NDXW01000006.1"/>
</dbReference>
<evidence type="ECO:0000313" key="3">
    <source>
        <dbReference type="Proteomes" id="UP000257039"/>
    </source>
</evidence>
<protein>
    <submittedName>
        <fullName evidence="2">Uncharacterized protein</fullName>
    </submittedName>
</protein>
<keyword evidence="1" id="KW-0472">Membrane</keyword>
<accession>A0A4P9VHD5</accession>
<sequence>MRKTRNILAIVSIPLGGLILYNYQKGVINYDESLLWLSILLAVLSAANLIFAIYTGETFASGAIISKLEHRGLYKIAILVNIFILLLCLFGVWKYS</sequence>
<reference evidence="2 3" key="1">
    <citation type="submission" date="2017-04" db="EMBL/GenBank/DDBJ databases">
        <title>Draft genome sequence of Zooshikella ganghwensis VG4 isolated from Red Sea sediments.</title>
        <authorList>
            <person name="Rehman Z."/>
            <person name="Alam I."/>
            <person name="Kamau A."/>
            <person name="Bajic V."/>
            <person name="Leiknes T."/>
        </authorList>
    </citation>
    <scope>NUCLEOTIDE SEQUENCE [LARGE SCALE GENOMIC DNA]</scope>
    <source>
        <strain evidence="2 3">VG4</strain>
    </source>
</reference>
<feature type="transmembrane region" description="Helical" evidence="1">
    <location>
        <begin position="7"/>
        <end position="23"/>
    </location>
</feature>
<dbReference type="AlphaFoldDB" id="A0A4P9VHD5"/>
<gene>
    <name evidence="2" type="ORF">B9G39_27595</name>
</gene>
<organism evidence="2 3">
    <name type="scientific">Zooshikella ganghwensis</name>
    <dbReference type="NCBI Taxonomy" id="202772"/>
    <lineage>
        <taxon>Bacteria</taxon>
        <taxon>Pseudomonadati</taxon>
        <taxon>Pseudomonadota</taxon>
        <taxon>Gammaproteobacteria</taxon>
        <taxon>Oceanospirillales</taxon>
        <taxon>Zooshikellaceae</taxon>
        <taxon>Zooshikella</taxon>
    </lineage>
</organism>
<name>A0A4P9VHD5_9GAMM</name>
<evidence type="ECO:0000313" key="2">
    <source>
        <dbReference type="EMBL" id="RDH41630.1"/>
    </source>
</evidence>
<dbReference type="EMBL" id="NDXW01000006">
    <property type="protein sequence ID" value="RDH41630.1"/>
    <property type="molecule type" value="Genomic_DNA"/>
</dbReference>
<feature type="transmembrane region" description="Helical" evidence="1">
    <location>
        <begin position="76"/>
        <end position="93"/>
    </location>
</feature>
<keyword evidence="1" id="KW-0812">Transmembrane</keyword>
<evidence type="ECO:0000256" key="1">
    <source>
        <dbReference type="SAM" id="Phobius"/>
    </source>
</evidence>
<dbReference type="Proteomes" id="UP000257039">
    <property type="component" value="Unassembled WGS sequence"/>
</dbReference>